<comment type="similarity">
    <text evidence="1 3">Belongs to the bacterial flagellin family.</text>
</comment>
<dbReference type="InterPro" id="IPR001029">
    <property type="entry name" value="Flagellin_N"/>
</dbReference>
<dbReference type="Pfam" id="PF00700">
    <property type="entry name" value="Flagellin_C"/>
    <property type="match status" value="1"/>
</dbReference>
<sequence>MSSILTNNGAMVALQTLKMVNKNLGATQNQISTGKSVATAKDNSAVWAISKVMESDVQGFKAIKDSLSLGEASVSVARNASESITDLLTQMKGKIVAAQGDTADRAKLQADVVALRDQIGSVVGAAQFNGQNLVDNNATTSFLSSLDRDSSGNVAASSISVTGQDLSTGGYAAKNVFAGSQGVSGLGDVAAFSLDGGGGTADLVTDEAGAAVTGPPASAAGAFAAGDQITVNINDHSVSYTVTAEDAASTTTGDIVATALKTQIDSLGISDAGGTLDVDYDSGTAGTISFTNDTDQDLVITAQYTNAGSGGLGALSSIDVSTAGGANAALGTVETLIGTAIDASASFGSVEGRISTQKDFISNLSDSLKSGIGAMVDADMEEVSARLQALQTQQQLAVQSLSIANQAPQTILSLFR</sequence>
<evidence type="ECO:0000259" key="4">
    <source>
        <dbReference type="Pfam" id="PF00669"/>
    </source>
</evidence>
<comment type="subcellular location">
    <subcellularLocation>
        <location evidence="3">Secreted</location>
    </subcellularLocation>
    <subcellularLocation>
        <location evidence="3">Bacterial flagellum</location>
    </subcellularLocation>
</comment>
<keyword evidence="6" id="KW-0969">Cilium</keyword>
<evidence type="ECO:0000313" key="7">
    <source>
        <dbReference type="Proteomes" id="UP001203880"/>
    </source>
</evidence>
<accession>A0ABT0Q4A5</accession>
<evidence type="ECO:0000256" key="1">
    <source>
        <dbReference type="ARBA" id="ARBA00005709"/>
    </source>
</evidence>
<evidence type="ECO:0000259" key="5">
    <source>
        <dbReference type="Pfam" id="PF00700"/>
    </source>
</evidence>
<dbReference type="Proteomes" id="UP001203880">
    <property type="component" value="Unassembled WGS sequence"/>
</dbReference>
<name>A0ABT0Q4A5_9RHOB</name>
<keyword evidence="6" id="KW-0282">Flagellum</keyword>
<dbReference type="Pfam" id="PF00669">
    <property type="entry name" value="Flagellin_N"/>
    <property type="match status" value="1"/>
</dbReference>
<keyword evidence="7" id="KW-1185">Reference proteome</keyword>
<proteinExistence type="inferred from homology"/>
<dbReference type="InterPro" id="IPR001492">
    <property type="entry name" value="Flagellin"/>
</dbReference>
<dbReference type="Gene3D" id="1.20.1330.10">
    <property type="entry name" value="f41 fragment of flagellin, N-terminal domain"/>
    <property type="match status" value="1"/>
</dbReference>
<dbReference type="EMBL" id="JAMFMB010000017">
    <property type="protein sequence ID" value="MCL6284673.1"/>
    <property type="molecule type" value="Genomic_DNA"/>
</dbReference>
<dbReference type="PANTHER" id="PTHR42792:SF2">
    <property type="entry name" value="FLAGELLIN"/>
    <property type="match status" value="1"/>
</dbReference>
<comment type="caution">
    <text evidence="6">The sequence shown here is derived from an EMBL/GenBank/DDBJ whole genome shotgun (WGS) entry which is preliminary data.</text>
</comment>
<reference evidence="6" key="1">
    <citation type="submission" date="2022-05" db="EMBL/GenBank/DDBJ databases">
        <authorList>
            <person name="Park J.-S."/>
        </authorList>
    </citation>
    <scope>NUCLEOTIDE SEQUENCE</scope>
    <source>
        <strain evidence="6">2012CJ41-6</strain>
    </source>
</reference>
<comment type="function">
    <text evidence="3">Flagellin is the subunit protein which polymerizes to form the filaments of bacterial flagella.</text>
</comment>
<dbReference type="PANTHER" id="PTHR42792">
    <property type="entry name" value="FLAGELLIN"/>
    <property type="match status" value="1"/>
</dbReference>
<feature type="domain" description="Flagellin N-terminal" evidence="4">
    <location>
        <begin position="4"/>
        <end position="139"/>
    </location>
</feature>
<evidence type="ECO:0000313" key="6">
    <source>
        <dbReference type="EMBL" id="MCL6284673.1"/>
    </source>
</evidence>
<dbReference type="SUPFAM" id="SSF64518">
    <property type="entry name" value="Phase 1 flagellin"/>
    <property type="match status" value="1"/>
</dbReference>
<keyword evidence="6" id="KW-0966">Cell projection</keyword>
<evidence type="ECO:0000256" key="3">
    <source>
        <dbReference type="RuleBase" id="RU362073"/>
    </source>
</evidence>
<protein>
    <recommendedName>
        <fullName evidence="3">Flagellin</fullName>
    </recommendedName>
</protein>
<gene>
    <name evidence="6" type="ORF">M3P21_14140</name>
</gene>
<dbReference type="InterPro" id="IPR046358">
    <property type="entry name" value="Flagellin_C"/>
</dbReference>
<feature type="domain" description="Flagellin C-terminal" evidence="5">
    <location>
        <begin position="333"/>
        <end position="415"/>
    </location>
</feature>
<dbReference type="RefSeq" id="WP_249710779.1">
    <property type="nucleotide sequence ID" value="NZ_JAMFMB010000017.1"/>
</dbReference>
<evidence type="ECO:0000256" key="2">
    <source>
        <dbReference type="ARBA" id="ARBA00023143"/>
    </source>
</evidence>
<keyword evidence="3" id="KW-0964">Secreted</keyword>
<organism evidence="6 7">
    <name type="scientific">Ruegeria spongiae</name>
    <dbReference type="NCBI Taxonomy" id="2942209"/>
    <lineage>
        <taxon>Bacteria</taxon>
        <taxon>Pseudomonadati</taxon>
        <taxon>Pseudomonadota</taxon>
        <taxon>Alphaproteobacteria</taxon>
        <taxon>Rhodobacterales</taxon>
        <taxon>Roseobacteraceae</taxon>
        <taxon>Ruegeria</taxon>
    </lineage>
</organism>
<keyword evidence="2 3" id="KW-0975">Bacterial flagellum</keyword>